<evidence type="ECO:0000256" key="5">
    <source>
        <dbReference type="SAM" id="Phobius"/>
    </source>
</evidence>
<dbReference type="PANTHER" id="PTHR48022:SF2">
    <property type="entry name" value="PLASTIDIC GLUCOSE TRANSPORTER 4"/>
    <property type="match status" value="1"/>
</dbReference>
<dbReference type="GO" id="GO:0016020">
    <property type="term" value="C:membrane"/>
    <property type="evidence" value="ECO:0007669"/>
    <property type="project" value="UniProtKB-SubCell"/>
</dbReference>
<dbReference type="EMBL" id="UGEB01000001">
    <property type="protein sequence ID" value="STL07107.1"/>
    <property type="molecule type" value="Genomic_DNA"/>
</dbReference>
<reference evidence="6 7" key="1">
    <citation type="submission" date="2018-06" db="EMBL/GenBank/DDBJ databases">
        <authorList>
            <consortium name="Pathogen Informatics"/>
            <person name="Doyle S."/>
        </authorList>
    </citation>
    <scope>NUCLEOTIDE SEQUENCE [LARGE SCALE GENOMIC DNA]</scope>
    <source>
        <strain evidence="6 7">NCTC8179</strain>
    </source>
</reference>
<evidence type="ECO:0000256" key="4">
    <source>
        <dbReference type="ARBA" id="ARBA00023136"/>
    </source>
</evidence>
<dbReference type="PANTHER" id="PTHR48022">
    <property type="entry name" value="PLASTIDIC GLUCOSE TRANSPORTER 4"/>
    <property type="match status" value="1"/>
</dbReference>
<dbReference type="Pfam" id="PF00083">
    <property type="entry name" value="Sugar_tr"/>
    <property type="match status" value="1"/>
</dbReference>
<dbReference type="AlphaFoldDB" id="A0A377AE49"/>
<gene>
    <name evidence="6" type="primary">galP_2</name>
    <name evidence="6" type="ORF">NCTC8179_06424</name>
</gene>
<protein>
    <submittedName>
        <fullName evidence="6">Galactose-proton symporter</fullName>
    </submittedName>
</protein>
<evidence type="ECO:0000256" key="2">
    <source>
        <dbReference type="ARBA" id="ARBA00022692"/>
    </source>
</evidence>
<accession>A0A377AE49</accession>
<keyword evidence="4 5" id="KW-0472">Membrane</keyword>
<dbReference type="InterPro" id="IPR036259">
    <property type="entry name" value="MFS_trans_sf"/>
</dbReference>
<evidence type="ECO:0000256" key="1">
    <source>
        <dbReference type="ARBA" id="ARBA00004141"/>
    </source>
</evidence>
<comment type="subcellular location">
    <subcellularLocation>
        <location evidence="1">Membrane</location>
        <topology evidence="1">Multi-pass membrane protein</topology>
    </subcellularLocation>
</comment>
<proteinExistence type="predicted"/>
<sequence>MMHIGIHSPSAQYFAIAMLLMFIVGFAMSAGPLIWVLCSEIQPLKGRDFGITCSTATNWIANMIVGGNVPDHAQHAG</sequence>
<evidence type="ECO:0000313" key="6">
    <source>
        <dbReference type="EMBL" id="STL07107.1"/>
    </source>
</evidence>
<dbReference type="GO" id="GO:0005351">
    <property type="term" value="F:carbohydrate:proton symporter activity"/>
    <property type="evidence" value="ECO:0007669"/>
    <property type="project" value="TreeGrafter"/>
</dbReference>
<evidence type="ECO:0000313" key="7">
    <source>
        <dbReference type="Proteomes" id="UP000255543"/>
    </source>
</evidence>
<name>A0A377AE49_ECOLX</name>
<dbReference type="InterPro" id="IPR050360">
    <property type="entry name" value="MFS_Sugar_Transporters"/>
</dbReference>
<dbReference type="Gene3D" id="1.20.1250.20">
    <property type="entry name" value="MFS general substrate transporter like domains"/>
    <property type="match status" value="1"/>
</dbReference>
<feature type="transmembrane region" description="Helical" evidence="5">
    <location>
        <begin position="12"/>
        <end position="37"/>
    </location>
</feature>
<dbReference type="InterPro" id="IPR005828">
    <property type="entry name" value="MFS_sugar_transport-like"/>
</dbReference>
<dbReference type="Proteomes" id="UP000255543">
    <property type="component" value="Unassembled WGS sequence"/>
</dbReference>
<dbReference type="PRINTS" id="PR00171">
    <property type="entry name" value="SUGRTRNSPORT"/>
</dbReference>
<keyword evidence="2 5" id="KW-0812">Transmembrane</keyword>
<evidence type="ECO:0000256" key="3">
    <source>
        <dbReference type="ARBA" id="ARBA00022989"/>
    </source>
</evidence>
<organism evidence="6 7">
    <name type="scientific">Escherichia coli</name>
    <dbReference type="NCBI Taxonomy" id="562"/>
    <lineage>
        <taxon>Bacteria</taxon>
        <taxon>Pseudomonadati</taxon>
        <taxon>Pseudomonadota</taxon>
        <taxon>Gammaproteobacteria</taxon>
        <taxon>Enterobacterales</taxon>
        <taxon>Enterobacteriaceae</taxon>
        <taxon>Escherichia</taxon>
    </lineage>
</organism>
<dbReference type="InterPro" id="IPR003663">
    <property type="entry name" value="Sugar/inositol_transpt"/>
</dbReference>
<keyword evidence="3 5" id="KW-1133">Transmembrane helix</keyword>